<proteinExistence type="predicted"/>
<evidence type="ECO:0000259" key="2">
    <source>
        <dbReference type="Pfam" id="PF13569"/>
    </source>
</evidence>
<feature type="region of interest" description="Disordered" evidence="1">
    <location>
        <begin position="1"/>
        <end position="27"/>
    </location>
</feature>
<evidence type="ECO:0000313" key="4">
    <source>
        <dbReference type="Proteomes" id="UP000642070"/>
    </source>
</evidence>
<dbReference type="RefSeq" id="WP_190256974.1">
    <property type="nucleotide sequence ID" value="NZ_BMPI01000085.1"/>
</dbReference>
<feature type="compositionally biased region" description="Low complexity" evidence="1">
    <location>
        <begin position="1"/>
        <end position="19"/>
    </location>
</feature>
<dbReference type="EMBL" id="BMPI01000085">
    <property type="protein sequence ID" value="GGM81120.1"/>
    <property type="molecule type" value="Genomic_DNA"/>
</dbReference>
<comment type="caution">
    <text evidence="3">The sequence shown here is derived from an EMBL/GenBank/DDBJ whole genome shotgun (WGS) entry which is preliminary data.</text>
</comment>
<reference evidence="3" key="2">
    <citation type="submission" date="2020-09" db="EMBL/GenBank/DDBJ databases">
        <authorList>
            <person name="Sun Q."/>
            <person name="Ohkuma M."/>
        </authorList>
    </citation>
    <scope>NUCLEOTIDE SEQUENCE</scope>
    <source>
        <strain evidence="3">JCM 19831</strain>
    </source>
</reference>
<dbReference type="AlphaFoldDB" id="A0A917UCH4"/>
<name>A0A917UCH4_9ACTN</name>
<reference evidence="3" key="1">
    <citation type="journal article" date="2014" name="Int. J. Syst. Evol. Microbiol.">
        <title>Complete genome sequence of Corynebacterium casei LMG S-19264T (=DSM 44701T), isolated from a smear-ripened cheese.</title>
        <authorList>
            <consortium name="US DOE Joint Genome Institute (JGI-PGF)"/>
            <person name="Walter F."/>
            <person name="Albersmeier A."/>
            <person name="Kalinowski J."/>
            <person name="Ruckert C."/>
        </authorList>
    </citation>
    <scope>NUCLEOTIDE SEQUENCE</scope>
    <source>
        <strain evidence="3">JCM 19831</strain>
    </source>
</reference>
<gene>
    <name evidence="3" type="ORF">GCM10007977_098120</name>
</gene>
<keyword evidence="4" id="KW-1185">Reference proteome</keyword>
<evidence type="ECO:0000313" key="3">
    <source>
        <dbReference type="EMBL" id="GGM81120.1"/>
    </source>
</evidence>
<dbReference type="Pfam" id="PF13569">
    <property type="entry name" value="DUF4132"/>
    <property type="match status" value="1"/>
</dbReference>
<dbReference type="Proteomes" id="UP000642070">
    <property type="component" value="Unassembled WGS sequence"/>
</dbReference>
<dbReference type="InterPro" id="IPR025406">
    <property type="entry name" value="DUF4132"/>
</dbReference>
<organism evidence="3 4">
    <name type="scientific">Dactylosporangium sucinum</name>
    <dbReference type="NCBI Taxonomy" id="1424081"/>
    <lineage>
        <taxon>Bacteria</taxon>
        <taxon>Bacillati</taxon>
        <taxon>Actinomycetota</taxon>
        <taxon>Actinomycetes</taxon>
        <taxon>Micromonosporales</taxon>
        <taxon>Micromonosporaceae</taxon>
        <taxon>Dactylosporangium</taxon>
    </lineage>
</organism>
<feature type="domain" description="DUF4132" evidence="2">
    <location>
        <begin position="394"/>
        <end position="577"/>
    </location>
</feature>
<accession>A0A917UCH4</accession>
<sequence>MTTTDLPPTTDPAATGPDGLPDVLVTPPWSRRREPVVVPGLTRSAPLASDGTPGADALHAVPDLVALSREMVTETTLRLLPFTGPELADLMMELRVKSRSAWTRDLARQWLSRHPAAAARDLVPPALEEPGPRRELAEHALLALATDGHRDLVLAAADDYGSAAGAAIRAMFDTDPLELLPSTLPKIPRWVGVPTLPTIRLRDGVRTLPVESAQHVVTMLSLSQPALPYAGLEIVKDVCDPGSLAAFGRALLLRWVDANCPSAGRWALDMQGLIGDDETARRLGPLIRSWPGYQDHTRAARGLDVLTAIGTDVALMHIQGVADKAAKHSTRRLARERLETLARDTGLTLEQLADRLVPDLGLDTDGSLGLDYGPRRFIVGFDEHLMPYVTDAAGARRAALPRPGVKDDPVAAPAAHQRFLGLKKDVRTVAADQIRRLERAMADQRRWSSAEFHRYLVGHPLLWHVARRLLWVTSEGPDGGEACFRVAEDRTYADVEDEPIVVTATATVWLAHPLRLGDRLAAWAEVFADYEILQPFAQLGRDVHVLTDNERTAHSLDRQDGRTVHVGRLLGLVRRGWRMGKAGDGGMLCTLERDLPGGLVASIDLDPGMFIGDVTAEQQQTLGNVWLPTHADGKPVPGFGAIDPVAVSELIHDLQEVSQ</sequence>
<evidence type="ECO:0000256" key="1">
    <source>
        <dbReference type="SAM" id="MobiDB-lite"/>
    </source>
</evidence>
<protein>
    <recommendedName>
        <fullName evidence="2">DUF4132 domain-containing protein</fullName>
    </recommendedName>
</protein>